<evidence type="ECO:0000256" key="5">
    <source>
        <dbReference type="ARBA" id="ARBA00022737"/>
    </source>
</evidence>
<gene>
    <name evidence="12" type="ORF">FMOSSE_LOCUS3543</name>
</gene>
<dbReference type="EMBL" id="CAJVPP010000534">
    <property type="protein sequence ID" value="CAG8491173.1"/>
    <property type="molecule type" value="Genomic_DNA"/>
</dbReference>
<comment type="subcellular location">
    <subcellularLocation>
        <location evidence="1">Mitochondrion inner membrane</location>
        <topology evidence="1">Multi-pass membrane protein</topology>
    </subcellularLocation>
</comment>
<evidence type="ECO:0000256" key="2">
    <source>
        <dbReference type="ARBA" id="ARBA00006375"/>
    </source>
</evidence>
<feature type="repeat" description="Solcar" evidence="10">
    <location>
        <begin position="223"/>
        <end position="309"/>
    </location>
</feature>
<evidence type="ECO:0000313" key="12">
    <source>
        <dbReference type="EMBL" id="CAG8491173.1"/>
    </source>
</evidence>
<keyword evidence="5" id="KW-0677">Repeat</keyword>
<evidence type="ECO:0000256" key="10">
    <source>
        <dbReference type="PROSITE-ProRule" id="PRU00282"/>
    </source>
</evidence>
<keyword evidence="9 10" id="KW-0472">Membrane</keyword>
<evidence type="ECO:0000256" key="3">
    <source>
        <dbReference type="ARBA" id="ARBA00022448"/>
    </source>
</evidence>
<reference evidence="12" key="1">
    <citation type="submission" date="2021-06" db="EMBL/GenBank/DDBJ databases">
        <authorList>
            <person name="Kallberg Y."/>
            <person name="Tangrot J."/>
            <person name="Rosling A."/>
        </authorList>
    </citation>
    <scope>NUCLEOTIDE SEQUENCE</scope>
    <source>
        <strain evidence="12">87-6 pot B 2015</strain>
    </source>
</reference>
<keyword evidence="7" id="KW-1133">Transmembrane helix</keyword>
<dbReference type="GO" id="GO:1990542">
    <property type="term" value="P:mitochondrial transmembrane transport"/>
    <property type="evidence" value="ECO:0007669"/>
    <property type="project" value="InterPro"/>
</dbReference>
<organism evidence="12 13">
    <name type="scientific">Funneliformis mosseae</name>
    <name type="common">Endomycorrhizal fungus</name>
    <name type="synonym">Glomus mosseae</name>
    <dbReference type="NCBI Taxonomy" id="27381"/>
    <lineage>
        <taxon>Eukaryota</taxon>
        <taxon>Fungi</taxon>
        <taxon>Fungi incertae sedis</taxon>
        <taxon>Mucoromycota</taxon>
        <taxon>Glomeromycotina</taxon>
        <taxon>Glomeromycetes</taxon>
        <taxon>Glomerales</taxon>
        <taxon>Glomeraceae</taxon>
        <taxon>Funneliformis</taxon>
    </lineage>
</organism>
<keyword evidence="8" id="KW-0496">Mitochondrion</keyword>
<evidence type="ECO:0000256" key="11">
    <source>
        <dbReference type="RuleBase" id="RU000488"/>
    </source>
</evidence>
<feature type="repeat" description="Solcar" evidence="10">
    <location>
        <begin position="324"/>
        <end position="409"/>
    </location>
</feature>
<dbReference type="Proteomes" id="UP000789375">
    <property type="component" value="Unassembled WGS sequence"/>
</dbReference>
<dbReference type="InterPro" id="IPR023395">
    <property type="entry name" value="MCP_dom_sf"/>
</dbReference>
<dbReference type="PANTHER" id="PTHR45760">
    <property type="entry name" value="FI19922P1-RELATED"/>
    <property type="match status" value="1"/>
</dbReference>
<dbReference type="Pfam" id="PF00153">
    <property type="entry name" value="Mito_carr"/>
    <property type="match status" value="4"/>
</dbReference>
<dbReference type="InterPro" id="IPR018108">
    <property type="entry name" value="MCP_transmembrane"/>
</dbReference>
<comment type="similarity">
    <text evidence="2 11">Belongs to the mitochondrial carrier (TC 2.A.29) family.</text>
</comment>
<keyword evidence="13" id="KW-1185">Reference proteome</keyword>
<evidence type="ECO:0000256" key="6">
    <source>
        <dbReference type="ARBA" id="ARBA00022792"/>
    </source>
</evidence>
<keyword evidence="6" id="KW-0999">Mitochondrion inner membrane</keyword>
<proteinExistence type="inferred from homology"/>
<name>A0A9N8WIU7_FUNMO</name>
<dbReference type="AlphaFoldDB" id="A0A9N8WIU7"/>
<evidence type="ECO:0000256" key="9">
    <source>
        <dbReference type="ARBA" id="ARBA00023136"/>
    </source>
</evidence>
<evidence type="ECO:0000256" key="7">
    <source>
        <dbReference type="ARBA" id="ARBA00022989"/>
    </source>
</evidence>
<accession>A0A9N8WIU7</accession>
<keyword evidence="4 10" id="KW-0812">Transmembrane</keyword>
<dbReference type="InterPro" id="IPR045315">
    <property type="entry name" value="Mtm1-like"/>
</dbReference>
<evidence type="ECO:0000256" key="1">
    <source>
        <dbReference type="ARBA" id="ARBA00004448"/>
    </source>
</evidence>
<feature type="repeat" description="Solcar" evidence="10">
    <location>
        <begin position="61"/>
        <end position="213"/>
    </location>
</feature>
<evidence type="ECO:0000256" key="8">
    <source>
        <dbReference type="ARBA" id="ARBA00023128"/>
    </source>
</evidence>
<evidence type="ECO:0000256" key="4">
    <source>
        <dbReference type="ARBA" id="ARBA00022692"/>
    </source>
</evidence>
<dbReference type="GO" id="GO:0005743">
    <property type="term" value="C:mitochondrial inner membrane"/>
    <property type="evidence" value="ECO:0007669"/>
    <property type="project" value="UniProtKB-SubCell"/>
</dbReference>
<protein>
    <submittedName>
        <fullName evidence="12">359_t:CDS:1</fullName>
    </submittedName>
</protein>
<dbReference type="Gene3D" id="1.50.40.10">
    <property type="entry name" value="Mitochondrial carrier domain"/>
    <property type="match status" value="2"/>
</dbReference>
<dbReference type="PANTHER" id="PTHR45760:SF2">
    <property type="entry name" value="FI19922P1-RELATED"/>
    <property type="match status" value="1"/>
</dbReference>
<dbReference type="SUPFAM" id="SSF103506">
    <property type="entry name" value="Mitochondrial carrier"/>
    <property type="match status" value="1"/>
</dbReference>
<dbReference type="PROSITE" id="PS50920">
    <property type="entry name" value="SOLCAR"/>
    <property type="match status" value="3"/>
</dbReference>
<evidence type="ECO:0000313" key="13">
    <source>
        <dbReference type="Proteomes" id="UP000789375"/>
    </source>
</evidence>
<sequence length="409" mass="45210">MDISMDAVINIEGPDLNIQPHSENENNKFESKTIINVPFQSIQNNNITESTSSIILSQTHVTPLQKIFAACNGALLTSLFTTPFDVVKTRLQSQSIFNGSSPSLYSTSTSLTNCCRKVFFSSQNLRQEFLCHLDSSHVTSNQASTLSCSITDALAPSRQITANHHLNGSLDGIVKIVRYEGITSLWRGLSPALVMSIPVTVIYFVGYDYLRDSLWSNWKGKYSETYSPLIAGATARTISATVISPLELFRTRMQGPEGANGLKEVMKGVQKMAKINGVSSLWRGLEPTLYRDVPFSAIYWAGYELTKKHLSNYMHEKNVDGNINKFEIAFLSGAASGSVAATLTTPFDVAKTRRQVAMNQTKRPTMSRILRQIVEEEGYKGLFRGGTLRISKVAVSCALMISTYETLLK</sequence>
<comment type="caution">
    <text evidence="12">The sequence shown here is derived from an EMBL/GenBank/DDBJ whole genome shotgun (WGS) entry which is preliminary data.</text>
</comment>
<keyword evidence="3 11" id="KW-0813">Transport</keyword>